<evidence type="ECO:0000259" key="4">
    <source>
        <dbReference type="PROSITE" id="PS50048"/>
    </source>
</evidence>
<evidence type="ECO:0000256" key="3">
    <source>
        <dbReference type="SAM" id="MobiDB-lite"/>
    </source>
</evidence>
<proteinExistence type="predicted"/>
<dbReference type="PANTHER" id="PTHR43374">
    <property type="entry name" value="FLAVIN PRENYLTRANSFERASE"/>
    <property type="match status" value="1"/>
</dbReference>
<keyword evidence="1" id="KW-0479">Metal-binding</keyword>
<dbReference type="Gene3D" id="4.10.240.10">
    <property type="entry name" value="Zn(2)-C6 fungal-type DNA-binding domain"/>
    <property type="match status" value="1"/>
</dbReference>
<dbReference type="PANTHER" id="PTHR43374:SF1">
    <property type="entry name" value="FLAVIN PRENYLTRANSFERASE PAD1, MITOCHONDRIAL"/>
    <property type="match status" value="1"/>
</dbReference>
<dbReference type="InterPro" id="IPR036864">
    <property type="entry name" value="Zn2-C6_fun-type_DNA-bd_sf"/>
</dbReference>
<name>A0ABP0D8N8_9PEZI</name>
<dbReference type="InterPro" id="IPR001138">
    <property type="entry name" value="Zn2Cys6_DnaBD"/>
</dbReference>
<dbReference type="Pfam" id="PF00172">
    <property type="entry name" value="Zn_clus"/>
    <property type="match status" value="1"/>
</dbReference>
<evidence type="ECO:0000313" key="5">
    <source>
        <dbReference type="EMBL" id="CAK7264604.1"/>
    </source>
</evidence>
<dbReference type="PROSITE" id="PS00463">
    <property type="entry name" value="ZN2_CY6_FUNGAL_1"/>
    <property type="match status" value="1"/>
</dbReference>
<feature type="region of interest" description="Disordered" evidence="3">
    <location>
        <begin position="65"/>
        <end position="85"/>
    </location>
</feature>
<feature type="domain" description="Zn(2)-C6 fungal-type" evidence="4">
    <location>
        <begin position="29"/>
        <end position="60"/>
    </location>
</feature>
<dbReference type="InterPro" id="IPR007219">
    <property type="entry name" value="XnlR_reg_dom"/>
</dbReference>
<feature type="region of interest" description="Disordered" evidence="3">
    <location>
        <begin position="102"/>
        <end position="134"/>
    </location>
</feature>
<comment type="caution">
    <text evidence="5">The sequence shown here is derived from an EMBL/GenBank/DDBJ whole genome shotgun (WGS) entry which is preliminary data.</text>
</comment>
<keyword evidence="2" id="KW-0539">Nucleus</keyword>
<dbReference type="Pfam" id="PF04082">
    <property type="entry name" value="Fungal_trans"/>
    <property type="match status" value="1"/>
</dbReference>
<evidence type="ECO:0000313" key="6">
    <source>
        <dbReference type="Proteomes" id="UP001642501"/>
    </source>
</evidence>
<dbReference type="SUPFAM" id="SSF57701">
    <property type="entry name" value="Zn2/Cys6 DNA-binding domain"/>
    <property type="match status" value="1"/>
</dbReference>
<dbReference type="EMBL" id="CAWUOM010000011">
    <property type="protein sequence ID" value="CAK7264604.1"/>
    <property type="molecule type" value="Genomic_DNA"/>
</dbReference>
<dbReference type="PROSITE" id="PS50048">
    <property type="entry name" value="ZN2_CY6_FUNGAL_2"/>
    <property type="match status" value="1"/>
</dbReference>
<organism evidence="5 6">
    <name type="scientific">Sporothrix epigloea</name>
    <dbReference type="NCBI Taxonomy" id="1892477"/>
    <lineage>
        <taxon>Eukaryota</taxon>
        <taxon>Fungi</taxon>
        <taxon>Dikarya</taxon>
        <taxon>Ascomycota</taxon>
        <taxon>Pezizomycotina</taxon>
        <taxon>Sordariomycetes</taxon>
        <taxon>Sordariomycetidae</taxon>
        <taxon>Ophiostomatales</taxon>
        <taxon>Ophiostomataceae</taxon>
        <taxon>Sporothrix</taxon>
    </lineage>
</organism>
<dbReference type="CDD" id="cd00067">
    <property type="entry name" value="GAL4"/>
    <property type="match status" value="1"/>
</dbReference>
<dbReference type="SMART" id="SM00906">
    <property type="entry name" value="Fungal_trans"/>
    <property type="match status" value="1"/>
</dbReference>
<evidence type="ECO:0000256" key="2">
    <source>
        <dbReference type="ARBA" id="ARBA00023242"/>
    </source>
</evidence>
<gene>
    <name evidence="5" type="ORF">SEPCBS57363_001159</name>
</gene>
<dbReference type="CDD" id="cd12148">
    <property type="entry name" value="fungal_TF_MHR"/>
    <property type="match status" value="1"/>
</dbReference>
<sequence length="741" mass="82174">MADDHQINLTKEEANRILHLYRKKRYGTACWPCRQRKVKCDTKKPCETCIKRGHAQLCLFKPEQPSAEGTQQRTTTAGPSSVSAVQADENVATTKLLNNVNKRARSLSSSEGRRTKSLEPAGDAIQVDSNPSRMSRYLGQNSIPAFLREQATSSRQEEDVEYIRQDMQSIFEFDSASPYPLMSSRHLDRLTVDISAELPSDREVMKLFHAYKEIPHPFWGFVLDVDDLESRLIVYLEERANNAKNAAKATRPVSPSWLAILFAVMAVGSQYHDSPYSIRARDSQRFIQISFHFLRVGNFLLRPDLDSLQAMLLTGFVLLNDMKAEASWALLGLTTRLAQSLGLDRASRESSDNSGKDHLRRTLWWTIVWHDCLTSLSFDRTPMTAYSACPIPRGPNAIEGWRYLEGMYHLCQIVGRRLAPEQAANITYEQILENCKMIEDIRDKMVPQLRSKEACRSAIDRLHYFAIRLHTAFVVSVCCRPALRSGEGGALNAQHKAVLAERCKLNLTETVRMFLAMHQLSVIPTRSWAFMYHGLSSALLLGILGVTRTSLEVRGLQGDLIDALSATAAKEKTSPKSQNHRADRDIELSGPLSRALTVLKNIYDHCQGAGQASAAAAAIANSSSSARRKDDKNNGNNRAAGIGATFGSDPLILGQSLTVSGSVSTGTSDISGATAASGVSTPQLPQDRDSQSVNTLLPMTSNFARSLDPRQNAAIAMAELQHGSFELGRNLPWLARVWTRQ</sequence>
<dbReference type="InterPro" id="IPR004507">
    <property type="entry name" value="UbiX-like"/>
</dbReference>
<dbReference type="Proteomes" id="UP001642501">
    <property type="component" value="Unassembled WGS sequence"/>
</dbReference>
<keyword evidence="6" id="KW-1185">Reference proteome</keyword>
<evidence type="ECO:0000256" key="1">
    <source>
        <dbReference type="ARBA" id="ARBA00022723"/>
    </source>
</evidence>
<feature type="compositionally biased region" description="Polar residues" evidence="3">
    <location>
        <begin position="67"/>
        <end position="84"/>
    </location>
</feature>
<accession>A0ABP0D8N8</accession>
<protein>
    <recommendedName>
        <fullName evidence="4">Zn(2)-C6 fungal-type domain-containing protein</fullName>
    </recommendedName>
</protein>
<dbReference type="SMART" id="SM00066">
    <property type="entry name" value="GAL4"/>
    <property type="match status" value="1"/>
</dbReference>
<reference evidence="5 6" key="1">
    <citation type="submission" date="2024-01" db="EMBL/GenBank/DDBJ databases">
        <authorList>
            <person name="Allen C."/>
            <person name="Tagirdzhanova G."/>
        </authorList>
    </citation>
    <scope>NUCLEOTIDE SEQUENCE [LARGE SCALE GENOMIC DNA]</scope>
    <source>
        <strain evidence="5 6">CBS 573.63</strain>
    </source>
</reference>